<dbReference type="SUPFAM" id="SSF52777">
    <property type="entry name" value="CoA-dependent acyltransferases"/>
    <property type="match status" value="1"/>
</dbReference>
<comment type="cofactor">
    <cofactor evidence="1 6">
        <name>(R)-lipoate</name>
        <dbReference type="ChEBI" id="CHEBI:83088"/>
    </cofactor>
</comment>
<dbReference type="SUPFAM" id="SSF47005">
    <property type="entry name" value="Peripheral subunit-binding domain of 2-oxo acid dehydrogenase complex"/>
    <property type="match status" value="2"/>
</dbReference>
<dbReference type="Pfam" id="PF00198">
    <property type="entry name" value="2-oxoacid_dh"/>
    <property type="match status" value="1"/>
</dbReference>
<feature type="domain" description="Peripheral subunit-binding (PSBD)" evidence="9">
    <location>
        <begin position="174"/>
        <end position="211"/>
    </location>
</feature>
<organism evidence="10 11">
    <name type="scientific">Ornithinibacillus hominis</name>
    <dbReference type="NCBI Taxonomy" id="2763055"/>
    <lineage>
        <taxon>Bacteria</taxon>
        <taxon>Bacillati</taxon>
        <taxon>Bacillota</taxon>
        <taxon>Bacilli</taxon>
        <taxon>Bacillales</taxon>
        <taxon>Bacillaceae</taxon>
        <taxon>Ornithinibacillus</taxon>
    </lineage>
</organism>
<dbReference type="InterPro" id="IPR011053">
    <property type="entry name" value="Single_hybrid_motif"/>
</dbReference>
<proteinExistence type="inferred from homology"/>
<dbReference type="InterPro" id="IPR004167">
    <property type="entry name" value="PSBD"/>
</dbReference>
<evidence type="ECO:0000259" key="8">
    <source>
        <dbReference type="PROSITE" id="PS50968"/>
    </source>
</evidence>
<protein>
    <recommendedName>
        <fullName evidence="6">Dihydrolipoamide acetyltransferase component of pyruvate dehydrogenase complex</fullName>
        <ecNumber evidence="6">2.3.1.-</ecNumber>
    </recommendedName>
</protein>
<dbReference type="PROSITE" id="PS51826">
    <property type="entry name" value="PSBD"/>
    <property type="match status" value="2"/>
</dbReference>
<feature type="region of interest" description="Disordered" evidence="7">
    <location>
        <begin position="80"/>
        <end position="127"/>
    </location>
</feature>
<dbReference type="Pfam" id="PF02817">
    <property type="entry name" value="E3_binding"/>
    <property type="match status" value="2"/>
</dbReference>
<evidence type="ECO:0000256" key="6">
    <source>
        <dbReference type="RuleBase" id="RU003423"/>
    </source>
</evidence>
<gene>
    <name evidence="10" type="ORF">H8S33_14690</name>
</gene>
<keyword evidence="4 6" id="KW-0450">Lipoyl</keyword>
<feature type="compositionally biased region" description="Polar residues" evidence="7">
    <location>
        <begin position="100"/>
        <end position="127"/>
    </location>
</feature>
<dbReference type="Gene3D" id="2.40.50.100">
    <property type="match status" value="1"/>
</dbReference>
<dbReference type="FunFam" id="3.30.559.10:FF:000007">
    <property type="entry name" value="Dihydrolipoamide acetyltransferase component of pyruvate dehydrogenase complex"/>
    <property type="match status" value="1"/>
</dbReference>
<dbReference type="Gene3D" id="3.30.559.10">
    <property type="entry name" value="Chloramphenicol acetyltransferase-like domain"/>
    <property type="match status" value="1"/>
</dbReference>
<evidence type="ECO:0000256" key="2">
    <source>
        <dbReference type="ARBA" id="ARBA00007317"/>
    </source>
</evidence>
<dbReference type="PROSITE" id="PS00189">
    <property type="entry name" value="LIPOYL"/>
    <property type="match status" value="1"/>
</dbReference>
<dbReference type="InterPro" id="IPR050743">
    <property type="entry name" value="2-oxoacid_DH_E2_comp"/>
</dbReference>
<dbReference type="InterPro" id="IPR023213">
    <property type="entry name" value="CAT-like_dom_sf"/>
</dbReference>
<dbReference type="GO" id="GO:0016407">
    <property type="term" value="F:acetyltransferase activity"/>
    <property type="evidence" value="ECO:0007669"/>
    <property type="project" value="TreeGrafter"/>
</dbReference>
<feature type="domain" description="Lipoyl-binding" evidence="8">
    <location>
        <begin position="2"/>
        <end position="77"/>
    </location>
</feature>
<dbReference type="InterPro" id="IPR001078">
    <property type="entry name" value="2-oxoacid_DH_actylTfrase"/>
</dbReference>
<dbReference type="InterPro" id="IPR036625">
    <property type="entry name" value="E3-bd_dom_sf"/>
</dbReference>
<dbReference type="SUPFAM" id="SSF51230">
    <property type="entry name" value="Single hybrid motif"/>
    <property type="match status" value="1"/>
</dbReference>
<evidence type="ECO:0000256" key="7">
    <source>
        <dbReference type="SAM" id="MobiDB-lite"/>
    </source>
</evidence>
<dbReference type="Proteomes" id="UP000637359">
    <property type="component" value="Unassembled WGS sequence"/>
</dbReference>
<accession>A0A923L7X2</accession>
<reference evidence="10" key="1">
    <citation type="submission" date="2020-08" db="EMBL/GenBank/DDBJ databases">
        <title>Genome public.</title>
        <authorList>
            <person name="Liu C."/>
            <person name="Sun Q."/>
        </authorList>
    </citation>
    <scope>NUCLEOTIDE SEQUENCE</scope>
    <source>
        <strain evidence="10">BX22</strain>
    </source>
</reference>
<sequence>MAKEIFMPKLSSTMAVGTLLQWFKEEGDSVEVGEPLFEIMTDKINIEVESYEEGILLKKYFQEDDEIPVNTVIGYIGSSDESVPAESPGVSGEESKKEVTSTNENSNEPLTTSTNGEVVETSSTSLNGKVRATPAARKLARENDIILSSVSGTGPKGRIQKQDVLQALEDTRVLVTPLARKIAEENGMNLKEITGTGVHGKIEKADVIEAIEKAKKQSTSTTGKRVKLKGLRKAIAEKMLESVRTIPHVTLTSEVDMTKAIEVRKALLPVIEGQTGYRLSYTEIIMKTVAHVLGNHPKVNASLIDNEIIYNEDINIGLAVAVENGLVVPSVKQVNTRGFAELTEMSKTLGKKARESKLTPDEMQGSTFTISNLGMYAIDGFTPIINPPETAILGVGRIIEKPVVVDGQVEVRPMMVLSLSFDHRVIDGAPAAEFLTNLKASLENPFSLLV</sequence>
<dbReference type="InterPro" id="IPR003016">
    <property type="entry name" value="2-oxoA_DH_lipoyl-BS"/>
</dbReference>
<dbReference type="GO" id="GO:0031405">
    <property type="term" value="F:lipoic acid binding"/>
    <property type="evidence" value="ECO:0007669"/>
    <property type="project" value="TreeGrafter"/>
</dbReference>
<evidence type="ECO:0000313" key="10">
    <source>
        <dbReference type="EMBL" id="MBC5638042.1"/>
    </source>
</evidence>
<dbReference type="InterPro" id="IPR000089">
    <property type="entry name" value="Biotin_lipoyl"/>
</dbReference>
<evidence type="ECO:0000256" key="3">
    <source>
        <dbReference type="ARBA" id="ARBA00022679"/>
    </source>
</evidence>
<dbReference type="Pfam" id="PF00364">
    <property type="entry name" value="Biotin_lipoyl"/>
    <property type="match status" value="1"/>
</dbReference>
<dbReference type="Gene3D" id="4.10.320.10">
    <property type="entry name" value="E3-binding domain"/>
    <property type="match status" value="2"/>
</dbReference>
<name>A0A923L7X2_9BACI</name>
<dbReference type="CDD" id="cd06849">
    <property type="entry name" value="lipoyl_domain"/>
    <property type="match status" value="1"/>
</dbReference>
<keyword evidence="3 6" id="KW-0808">Transferase</keyword>
<evidence type="ECO:0000259" key="9">
    <source>
        <dbReference type="PROSITE" id="PS51826"/>
    </source>
</evidence>
<evidence type="ECO:0000256" key="4">
    <source>
        <dbReference type="ARBA" id="ARBA00022823"/>
    </source>
</evidence>
<dbReference type="PANTHER" id="PTHR43178">
    <property type="entry name" value="DIHYDROLIPOAMIDE ACETYLTRANSFERASE COMPONENT OF PYRUVATE DEHYDROGENASE COMPLEX"/>
    <property type="match status" value="1"/>
</dbReference>
<comment type="similarity">
    <text evidence="2 6">Belongs to the 2-oxoacid dehydrogenase family.</text>
</comment>
<evidence type="ECO:0000256" key="5">
    <source>
        <dbReference type="ARBA" id="ARBA00023315"/>
    </source>
</evidence>
<dbReference type="PANTHER" id="PTHR43178:SF5">
    <property type="entry name" value="LIPOAMIDE ACYLTRANSFERASE COMPONENT OF BRANCHED-CHAIN ALPHA-KETO ACID DEHYDROGENASE COMPLEX, MITOCHONDRIAL"/>
    <property type="match status" value="1"/>
</dbReference>
<dbReference type="GO" id="GO:0005737">
    <property type="term" value="C:cytoplasm"/>
    <property type="evidence" value="ECO:0007669"/>
    <property type="project" value="TreeGrafter"/>
</dbReference>
<evidence type="ECO:0000256" key="1">
    <source>
        <dbReference type="ARBA" id="ARBA00001938"/>
    </source>
</evidence>
<dbReference type="AlphaFoldDB" id="A0A923L7X2"/>
<keyword evidence="5 6" id="KW-0012">Acyltransferase</keyword>
<evidence type="ECO:0000313" key="11">
    <source>
        <dbReference type="Proteomes" id="UP000637359"/>
    </source>
</evidence>
<feature type="domain" description="Peripheral subunit-binding (PSBD)" evidence="9">
    <location>
        <begin position="131"/>
        <end position="168"/>
    </location>
</feature>
<dbReference type="EMBL" id="JACOOL010000011">
    <property type="protein sequence ID" value="MBC5638042.1"/>
    <property type="molecule type" value="Genomic_DNA"/>
</dbReference>
<dbReference type="EC" id="2.3.1.-" evidence="6"/>
<comment type="caution">
    <text evidence="10">The sequence shown here is derived from an EMBL/GenBank/DDBJ whole genome shotgun (WGS) entry which is preliminary data.</text>
</comment>
<dbReference type="PROSITE" id="PS50968">
    <property type="entry name" value="BIOTINYL_LIPOYL"/>
    <property type="match status" value="1"/>
</dbReference>
<dbReference type="RefSeq" id="WP_186870750.1">
    <property type="nucleotide sequence ID" value="NZ_JACOOL010000011.1"/>
</dbReference>
<keyword evidence="11" id="KW-1185">Reference proteome</keyword>